<sequence length="230" mass="26598">MTNRFMTDINFEDYKALQRRLMSLGEEAQFDEINAILARNFVIGLKLANAVLKNKRYFELLFDQGLEKANASDIELWLKYLLPRLGFRRVIAILSHKLSENPESVNKASYWLPKFLPKDNKQAVILLRELLKKQKQLESENDKAVRPLAEVDDLIFRIKSTGEYAVFGGHLLDSKGSKIRAKILNPNPKDLYLTGGDRLVSLSEIEIIDPVRERLFESGETNVRWRVQSY</sequence>
<dbReference type="RefSeq" id="WP_099076619.1">
    <property type="nucleotide sequence ID" value="NZ_LAHD01000114.1"/>
</dbReference>
<gene>
    <name evidence="1" type="ORF">VF08_28765</name>
</gene>
<comment type="caution">
    <text evidence="1">The sequence shown here is derived from an EMBL/GenBank/DDBJ whole genome shotgun (WGS) entry which is preliminary data.</text>
</comment>
<accession>A0A9Q5Z7C1</accession>
<dbReference type="EMBL" id="LAHD01000114">
    <property type="protein sequence ID" value="PHJ97438.1"/>
    <property type="molecule type" value="Genomic_DNA"/>
</dbReference>
<reference evidence="1 2" key="1">
    <citation type="submission" date="2015-02" db="EMBL/GenBank/DDBJ databases">
        <title>Nostoc linckia genome annotation.</title>
        <authorList>
            <person name="Zhou Z."/>
        </authorList>
    </citation>
    <scope>NUCLEOTIDE SEQUENCE [LARGE SCALE GENOMIC DNA]</scope>
    <source>
        <strain evidence="2">z8</strain>
    </source>
</reference>
<dbReference type="Proteomes" id="UP000222310">
    <property type="component" value="Unassembled WGS sequence"/>
</dbReference>
<evidence type="ECO:0000313" key="2">
    <source>
        <dbReference type="Proteomes" id="UP000222310"/>
    </source>
</evidence>
<evidence type="ECO:0000313" key="1">
    <source>
        <dbReference type="EMBL" id="PHJ97438.1"/>
    </source>
</evidence>
<dbReference type="GeneID" id="57097069"/>
<dbReference type="AlphaFoldDB" id="A0A9Q5Z7C1"/>
<name>A0A9Q5Z7C1_NOSLI</name>
<protein>
    <submittedName>
        <fullName evidence="1">Uncharacterized protein</fullName>
    </submittedName>
</protein>
<organism evidence="1 2">
    <name type="scientific">Nostoc linckia z8</name>
    <dbReference type="NCBI Taxonomy" id="1628746"/>
    <lineage>
        <taxon>Bacteria</taxon>
        <taxon>Bacillati</taxon>
        <taxon>Cyanobacteriota</taxon>
        <taxon>Cyanophyceae</taxon>
        <taxon>Nostocales</taxon>
        <taxon>Nostocaceae</taxon>
        <taxon>Nostoc</taxon>
    </lineage>
</organism>
<proteinExistence type="predicted"/>